<evidence type="ECO:0000313" key="1">
    <source>
        <dbReference type="EMBL" id="EFW15155.1"/>
    </source>
</evidence>
<sequence length="88" mass="10278">MSSGRRKSRRIDSHERADYTHWKKKRLSDISTTKFPIMGLRRTRSEDCRPYVRGLYGTCTEDGVCQPLFIIFCPPSLSLLNRKKSGQR</sequence>
<dbReference type="HOGENOM" id="CLU_2468899_0_0_1"/>
<keyword evidence="2" id="KW-1185">Reference proteome</keyword>
<name>E9DEU3_COCPS</name>
<accession>E9DEU3</accession>
<dbReference type="AlphaFoldDB" id="E9DEU3"/>
<reference evidence="2" key="2">
    <citation type="submission" date="2010-03" db="EMBL/GenBank/DDBJ databases">
        <title>The genome sequence of Coccidioides posadasii strain Silveira.</title>
        <authorList>
            <consortium name="The Broad Institute Genome Sequencing Center for Infectious Disease"/>
            <person name="Neafsey D."/>
            <person name="Orbach M."/>
            <person name="Henn M.R."/>
            <person name="Cole G.T."/>
            <person name="Galgiani J."/>
            <person name="Gardner M.J."/>
            <person name="Kirkland T.N."/>
            <person name="Taylor J.W."/>
            <person name="Young S.K."/>
            <person name="Zeng Q."/>
            <person name="Koehrsen M."/>
            <person name="Alvarado L."/>
            <person name="Berlin A."/>
            <person name="Borenstein D."/>
            <person name="Chapman S.B."/>
            <person name="Chen Z."/>
            <person name="Engels R."/>
            <person name="Freedman E."/>
            <person name="Gellesch M."/>
            <person name="Goldberg J."/>
            <person name="Griggs A."/>
            <person name="Gujja S."/>
            <person name="Heilman E."/>
            <person name="Heiman D."/>
            <person name="Howarth C."/>
            <person name="Jen D."/>
            <person name="Larson L."/>
            <person name="Mehta T."/>
            <person name="Neiman D."/>
            <person name="Park D."/>
            <person name="Pearson M."/>
            <person name="Richards J."/>
            <person name="Roberts A."/>
            <person name="Saif S."/>
            <person name="Shea T."/>
            <person name="Shenoy N."/>
            <person name="Sisk P."/>
            <person name="Stolte C."/>
            <person name="Sykes S."/>
            <person name="Walk T."/>
            <person name="White J."/>
            <person name="Yandava C."/>
            <person name="Haas B."/>
            <person name="Nusbaum C."/>
            <person name="Birren B."/>
        </authorList>
    </citation>
    <scope>NUCLEOTIDE SEQUENCE [LARGE SCALE GENOMIC DNA]</scope>
    <source>
        <strain evidence="2">RMSCC 757 / Silveira</strain>
    </source>
</reference>
<proteinExistence type="predicted"/>
<dbReference type="EMBL" id="GL636502">
    <property type="protein sequence ID" value="EFW15155.1"/>
    <property type="molecule type" value="Genomic_DNA"/>
</dbReference>
<reference evidence="2" key="1">
    <citation type="journal article" date="2010" name="Genome Res.">
        <title>Population genomic sequencing of Coccidioides fungi reveals recent hybridization and transposon control.</title>
        <authorList>
            <person name="Neafsey D.E."/>
            <person name="Barker B.M."/>
            <person name="Sharpton T.J."/>
            <person name="Stajich J.E."/>
            <person name="Park D.J."/>
            <person name="Whiston E."/>
            <person name="Hung C.-Y."/>
            <person name="McMahan C."/>
            <person name="White J."/>
            <person name="Sykes S."/>
            <person name="Heiman D."/>
            <person name="Young S."/>
            <person name="Zeng Q."/>
            <person name="Abouelleil A."/>
            <person name="Aftuck L."/>
            <person name="Bessette D."/>
            <person name="Brown A."/>
            <person name="FitzGerald M."/>
            <person name="Lui A."/>
            <person name="Macdonald J.P."/>
            <person name="Priest M."/>
            <person name="Orbach M.J."/>
            <person name="Galgiani J.N."/>
            <person name="Kirkland T.N."/>
            <person name="Cole G.T."/>
            <person name="Birren B.W."/>
            <person name="Henn M.R."/>
            <person name="Taylor J.W."/>
            <person name="Rounsley S.D."/>
        </authorList>
    </citation>
    <scope>NUCLEOTIDE SEQUENCE [LARGE SCALE GENOMIC DNA]</scope>
    <source>
        <strain evidence="2">RMSCC 757 / Silveira</strain>
    </source>
</reference>
<organism evidence="2">
    <name type="scientific">Coccidioides posadasii (strain RMSCC 757 / Silveira)</name>
    <name type="common">Valley fever fungus</name>
    <dbReference type="NCBI Taxonomy" id="443226"/>
    <lineage>
        <taxon>Eukaryota</taxon>
        <taxon>Fungi</taxon>
        <taxon>Dikarya</taxon>
        <taxon>Ascomycota</taxon>
        <taxon>Pezizomycotina</taxon>
        <taxon>Eurotiomycetes</taxon>
        <taxon>Eurotiomycetidae</taxon>
        <taxon>Onygenales</taxon>
        <taxon>Onygenaceae</taxon>
        <taxon>Coccidioides</taxon>
    </lineage>
</organism>
<gene>
    <name evidence="1" type="ORF">CPSG_08343</name>
</gene>
<dbReference type="VEuPathDB" id="FungiDB:CPSG_08343"/>
<evidence type="ECO:0000313" key="2">
    <source>
        <dbReference type="Proteomes" id="UP000002497"/>
    </source>
</evidence>
<dbReference type="Proteomes" id="UP000002497">
    <property type="component" value="Unassembled WGS sequence"/>
</dbReference>
<protein>
    <submittedName>
        <fullName evidence="1">Uncharacterized protein</fullName>
    </submittedName>
</protein>